<keyword evidence="3" id="KW-1185">Reference proteome</keyword>
<feature type="domain" description="DUF4253" evidence="1">
    <location>
        <begin position="184"/>
        <end position="291"/>
    </location>
</feature>
<accession>A0ABW2P763</accession>
<dbReference type="InterPro" id="IPR025349">
    <property type="entry name" value="DUF4253"/>
</dbReference>
<proteinExistence type="predicted"/>
<name>A0ABW2P763_9ACTN</name>
<gene>
    <name evidence="2" type="ORF">ACFQSB_23650</name>
</gene>
<dbReference type="Proteomes" id="UP001596496">
    <property type="component" value="Unassembled WGS sequence"/>
</dbReference>
<evidence type="ECO:0000313" key="3">
    <source>
        <dbReference type="Proteomes" id="UP001596496"/>
    </source>
</evidence>
<reference evidence="3" key="1">
    <citation type="journal article" date="2019" name="Int. J. Syst. Evol. Microbiol.">
        <title>The Global Catalogue of Microorganisms (GCM) 10K type strain sequencing project: providing services to taxonomists for standard genome sequencing and annotation.</title>
        <authorList>
            <consortium name="The Broad Institute Genomics Platform"/>
            <consortium name="The Broad Institute Genome Sequencing Center for Infectious Disease"/>
            <person name="Wu L."/>
            <person name="Ma J."/>
        </authorList>
    </citation>
    <scope>NUCLEOTIDE SEQUENCE [LARGE SCALE GENOMIC DNA]</scope>
    <source>
        <strain evidence="3">CECT 7649</strain>
    </source>
</reference>
<evidence type="ECO:0000259" key="1">
    <source>
        <dbReference type="Pfam" id="PF14062"/>
    </source>
</evidence>
<organism evidence="2 3">
    <name type="scientific">Sphaerisporangium rhizosphaerae</name>
    <dbReference type="NCBI Taxonomy" id="2269375"/>
    <lineage>
        <taxon>Bacteria</taxon>
        <taxon>Bacillati</taxon>
        <taxon>Actinomycetota</taxon>
        <taxon>Actinomycetes</taxon>
        <taxon>Streptosporangiales</taxon>
        <taxon>Streptosporangiaceae</taxon>
        <taxon>Sphaerisporangium</taxon>
    </lineage>
</organism>
<evidence type="ECO:0000313" key="2">
    <source>
        <dbReference type="EMBL" id="MFC7385224.1"/>
    </source>
</evidence>
<dbReference type="RefSeq" id="WP_380829147.1">
    <property type="nucleotide sequence ID" value="NZ_JBHTCG010000017.1"/>
</dbReference>
<sequence>MIGTGTVEMDGRERRRLPPGVRPLFGDGGEGRTLSVELPAGSVVWPDPTYLRFPSAVRGRPAFWLSEAPATGSLYARLRAEHSRSGLWPVLLEESVQPWSVGQIAPDAAAEIDNYNVGAFMEEVWADWVQRASEDQIEILDPFGPLCPGPAEPTELVEPGGTRPDPGAVADWYAATLAEQGMPVGLAAVDRGADALAVMGWQGALHHNEWNVPLAAVVRSWEDRFGARLVCMGFNTLELSVAAPPTTAHHAVHVAAEHWAFCPDAIIQGAGTLQDYAEQLRGRHTWSFWWD</sequence>
<comment type="caution">
    <text evidence="2">The sequence shown here is derived from an EMBL/GenBank/DDBJ whole genome shotgun (WGS) entry which is preliminary data.</text>
</comment>
<dbReference type="Pfam" id="PF14062">
    <property type="entry name" value="DUF4253"/>
    <property type="match status" value="1"/>
</dbReference>
<protein>
    <submittedName>
        <fullName evidence="2">DUF4253 domain-containing protein</fullName>
    </submittedName>
</protein>
<dbReference type="EMBL" id="JBHTCG010000017">
    <property type="protein sequence ID" value="MFC7385224.1"/>
    <property type="molecule type" value="Genomic_DNA"/>
</dbReference>